<organism evidence="1 2">
    <name type="scientific">Microbulbifer pacificus</name>
    <dbReference type="NCBI Taxonomy" id="407164"/>
    <lineage>
        <taxon>Bacteria</taxon>
        <taxon>Pseudomonadati</taxon>
        <taxon>Pseudomonadota</taxon>
        <taxon>Gammaproteobacteria</taxon>
        <taxon>Cellvibrionales</taxon>
        <taxon>Microbulbiferaceae</taxon>
        <taxon>Microbulbifer</taxon>
    </lineage>
</organism>
<gene>
    <name evidence="1" type="ORF">R5R33_13855</name>
</gene>
<sequence length="144" mass="14994">MLEVGPLVQGNLPGIFSESLSRKKTGTTVIHMIVSLLFLLQTDASRAQQIDQESASRVASASIRITLNIPPRTQLVEATESAGKLCLSRIPASQLVVSWLRQGTPAPGSALASLAGDTSVQSCVDLGTLPQQSGSTATVLIAAQ</sequence>
<dbReference type="EMBL" id="CP137555">
    <property type="protein sequence ID" value="WOX04817.1"/>
    <property type="molecule type" value="Genomic_DNA"/>
</dbReference>
<name>A0AAU0MXP2_9GAMM</name>
<keyword evidence="2" id="KW-1185">Reference proteome</keyword>
<dbReference type="RefSeq" id="WP_318953293.1">
    <property type="nucleotide sequence ID" value="NZ_CP137555.1"/>
</dbReference>
<evidence type="ECO:0008006" key="3">
    <source>
        <dbReference type="Google" id="ProtNLM"/>
    </source>
</evidence>
<proteinExistence type="predicted"/>
<evidence type="ECO:0000313" key="1">
    <source>
        <dbReference type="EMBL" id="WOX04817.1"/>
    </source>
</evidence>
<reference evidence="1 2" key="1">
    <citation type="submission" date="2023-10" db="EMBL/GenBank/DDBJ databases">
        <title>Description of Microbulbifer bruguierae sp. nov., isolated from the sediments of mangrove plant Bruguiera sexangula and comparative genomic analyses of the genus Microbulbifer.</title>
        <authorList>
            <person name="Long M."/>
        </authorList>
    </citation>
    <scope>NUCLEOTIDE SEQUENCE [LARGE SCALE GENOMIC DNA]</scope>
    <source>
        <strain evidence="1 2">SPO729</strain>
    </source>
</reference>
<protein>
    <recommendedName>
        <fullName evidence="3">Ig-like domain-containing protein</fullName>
    </recommendedName>
</protein>
<evidence type="ECO:0000313" key="2">
    <source>
        <dbReference type="Proteomes" id="UP001302477"/>
    </source>
</evidence>
<accession>A0AAU0MXP2</accession>
<dbReference type="KEGG" id="mpaf:R5R33_13855"/>
<dbReference type="Proteomes" id="UP001302477">
    <property type="component" value="Chromosome"/>
</dbReference>
<dbReference type="AlphaFoldDB" id="A0AAU0MXP2"/>